<keyword evidence="3" id="KW-1185">Reference proteome</keyword>
<evidence type="ECO:0000313" key="3">
    <source>
        <dbReference type="Proteomes" id="UP000051260"/>
    </source>
</evidence>
<dbReference type="EMBL" id="CYUD01000005">
    <property type="protein sequence ID" value="CUJ98707.1"/>
    <property type="molecule type" value="Genomic_DNA"/>
</dbReference>
<organism evidence="2 3">
    <name type="scientific">Ruegeria denitrificans</name>
    <dbReference type="NCBI Taxonomy" id="1715692"/>
    <lineage>
        <taxon>Bacteria</taxon>
        <taxon>Pseudomonadati</taxon>
        <taxon>Pseudomonadota</taxon>
        <taxon>Alphaproteobacteria</taxon>
        <taxon>Rhodobacterales</taxon>
        <taxon>Roseobacteraceae</taxon>
        <taxon>Ruegeria</taxon>
    </lineage>
</organism>
<keyword evidence="1" id="KW-0472">Membrane</keyword>
<sequence>MTKFMKKFTKEESGAAIVEYGLALLVVASIAVGAFSFLGTTTAANVQGACGAVMAAGATNPC</sequence>
<keyword evidence="1" id="KW-0812">Transmembrane</keyword>
<feature type="transmembrane region" description="Helical" evidence="1">
    <location>
        <begin position="20"/>
        <end position="38"/>
    </location>
</feature>
<evidence type="ECO:0000256" key="1">
    <source>
        <dbReference type="SAM" id="Phobius"/>
    </source>
</evidence>
<protein>
    <submittedName>
        <fullName evidence="2">Flp pilus assembly protein, pilin Flp</fullName>
    </submittedName>
</protein>
<dbReference type="RefSeq" id="WP_058281669.1">
    <property type="nucleotide sequence ID" value="NZ_CYUD01000005.1"/>
</dbReference>
<gene>
    <name evidence="2" type="ORF">RUE5091_01955</name>
</gene>
<reference evidence="3" key="1">
    <citation type="submission" date="2015-09" db="EMBL/GenBank/DDBJ databases">
        <authorList>
            <person name="Rodrigo-Torres L."/>
            <person name="Arahal D.R."/>
        </authorList>
    </citation>
    <scope>NUCLEOTIDE SEQUENCE [LARGE SCALE GENOMIC DNA]</scope>
    <source>
        <strain evidence="3">CECT 5091</strain>
    </source>
</reference>
<dbReference type="STRING" id="1715692.RUE5091_01955"/>
<dbReference type="AlphaFoldDB" id="A0A0P1I941"/>
<name>A0A0P1I941_9RHOB</name>
<accession>A0A0P1I941</accession>
<proteinExistence type="predicted"/>
<evidence type="ECO:0000313" key="2">
    <source>
        <dbReference type="EMBL" id="CUJ98707.1"/>
    </source>
</evidence>
<dbReference type="Proteomes" id="UP000051260">
    <property type="component" value="Unassembled WGS sequence"/>
</dbReference>
<keyword evidence="1" id="KW-1133">Transmembrane helix</keyword>